<dbReference type="Proteomes" id="UP000061569">
    <property type="component" value="Chromosome"/>
</dbReference>
<evidence type="ECO:0000256" key="6">
    <source>
        <dbReference type="ARBA" id="ARBA00022989"/>
    </source>
</evidence>
<keyword evidence="2 9" id="KW-1003">Cell membrane</keyword>
<dbReference type="PIRSF" id="PIRSF001294">
    <property type="entry name" value="K_ATPaseA"/>
    <property type="match status" value="1"/>
</dbReference>
<gene>
    <name evidence="9 10" type="primary">kdpA</name>
    <name evidence="10" type="ORF">GLE_3192</name>
</gene>
<protein>
    <recommendedName>
        <fullName evidence="9">Potassium-transporting ATPase potassium-binding subunit</fullName>
    </recommendedName>
    <alternativeName>
        <fullName evidence="9">ATP phosphohydrolase [potassium-transporting] A chain</fullName>
    </alternativeName>
    <alternativeName>
        <fullName evidence="9">Potassium-binding and translocating subunit A</fullName>
    </alternativeName>
    <alternativeName>
        <fullName evidence="9">Potassium-translocating ATPase A chain</fullName>
    </alternativeName>
</protein>
<keyword evidence="3 9" id="KW-0633">Potassium transport</keyword>
<proteinExistence type="inferred from homology"/>
<feature type="transmembrane region" description="Helical" evidence="9">
    <location>
        <begin position="283"/>
        <end position="301"/>
    </location>
</feature>
<accession>A0A0S2DJ09</accession>
<keyword evidence="10" id="KW-0378">Hydrolase</keyword>
<evidence type="ECO:0000256" key="1">
    <source>
        <dbReference type="ARBA" id="ARBA00022448"/>
    </source>
</evidence>
<keyword evidence="1 9" id="KW-0813">Transport</keyword>
<feature type="transmembrane region" description="Helical" evidence="9">
    <location>
        <begin position="200"/>
        <end position="217"/>
    </location>
</feature>
<dbReference type="PANTHER" id="PTHR30607:SF2">
    <property type="entry name" value="POTASSIUM-TRANSPORTING ATPASE POTASSIUM-BINDING SUBUNIT"/>
    <property type="match status" value="1"/>
</dbReference>
<keyword evidence="6 9" id="KW-1133">Transmembrane helix</keyword>
<dbReference type="PATRIC" id="fig|69.6.peg.3147"/>
<evidence type="ECO:0000313" key="11">
    <source>
        <dbReference type="Proteomes" id="UP000061569"/>
    </source>
</evidence>
<dbReference type="AlphaFoldDB" id="A0A0S2DJ09"/>
<keyword evidence="4 9" id="KW-0812">Transmembrane</keyword>
<keyword evidence="5 9" id="KW-0630">Potassium</keyword>
<dbReference type="STRING" id="69.GLE_3192"/>
<feature type="transmembrane region" description="Helical" evidence="9">
    <location>
        <begin position="391"/>
        <end position="416"/>
    </location>
</feature>
<dbReference type="Pfam" id="PF03814">
    <property type="entry name" value="KdpA"/>
    <property type="match status" value="1"/>
</dbReference>
<comment type="similarity">
    <text evidence="9">Belongs to the KdpA family.</text>
</comment>
<evidence type="ECO:0000256" key="3">
    <source>
        <dbReference type="ARBA" id="ARBA00022538"/>
    </source>
</evidence>
<feature type="transmembrane region" description="Helical" evidence="9">
    <location>
        <begin position="308"/>
        <end position="327"/>
    </location>
</feature>
<feature type="transmembrane region" description="Helical" evidence="9">
    <location>
        <begin position="546"/>
        <end position="572"/>
    </location>
</feature>
<keyword evidence="8 9" id="KW-0472">Membrane</keyword>
<dbReference type="GO" id="GO:0016787">
    <property type="term" value="F:hydrolase activity"/>
    <property type="evidence" value="ECO:0007669"/>
    <property type="project" value="UniProtKB-KW"/>
</dbReference>
<evidence type="ECO:0000256" key="7">
    <source>
        <dbReference type="ARBA" id="ARBA00023065"/>
    </source>
</evidence>
<keyword evidence="7 9" id="KW-0406">Ion transport</keyword>
<evidence type="ECO:0000256" key="2">
    <source>
        <dbReference type="ARBA" id="ARBA00022475"/>
    </source>
</evidence>
<dbReference type="KEGG" id="lez:GLE_3192"/>
<evidence type="ECO:0000313" key="10">
    <source>
        <dbReference type="EMBL" id="ALN58538.1"/>
    </source>
</evidence>
<feature type="transmembrane region" description="Helical" evidence="9">
    <location>
        <begin position="12"/>
        <end position="33"/>
    </location>
</feature>
<comment type="function">
    <text evidence="9">Part of the high-affinity ATP-driven potassium transport (or Kdp) system, which catalyzes the hydrolysis of ATP coupled with the electrogenic transport of potassium into the cytoplasm. This subunit binds the extracellular potassium ions and delivers the ions to the membrane domain of KdpB through an intramembrane tunnel.</text>
</comment>
<feature type="transmembrane region" description="Helical" evidence="9">
    <location>
        <begin position="139"/>
        <end position="161"/>
    </location>
</feature>
<evidence type="ECO:0000256" key="5">
    <source>
        <dbReference type="ARBA" id="ARBA00022958"/>
    </source>
</evidence>
<evidence type="ECO:0000256" key="9">
    <source>
        <dbReference type="HAMAP-Rule" id="MF_00275"/>
    </source>
</evidence>
<dbReference type="GO" id="GO:0005886">
    <property type="term" value="C:plasma membrane"/>
    <property type="evidence" value="ECO:0007669"/>
    <property type="project" value="UniProtKB-SubCell"/>
</dbReference>
<name>A0A0S2DJ09_LYSEN</name>
<feature type="transmembrane region" description="Helical" evidence="9">
    <location>
        <begin position="436"/>
        <end position="458"/>
    </location>
</feature>
<feature type="transmembrane region" description="Helical" evidence="9">
    <location>
        <begin position="498"/>
        <end position="526"/>
    </location>
</feature>
<sequence length="582" mass="62008">MRPHHRPVFVMIEIFLVFALAIGLGWPLGHYLARVMRGDRSRLDPLFLPLERAIYRALGTDPSRGMSWRGYALAFALSNAVLAVLVWVLFMTQAWLPLNPDAAPNMRWDTALHTMVSFLTNTNQQHYSGQAQLSYLSQMVGIVGLQVATPMMGLGIVVATLRGLFGGRQAMANPGAAAREGETRDLGNYWVDVTRATLRFMLPLCLLWAALLTWQGVPSTLQSGATVAPLDQSAELKQQKIPVGPVAAMVAAKQLGTNGGGWYGPNSTVALENPTPLSNLLETLALILIPVAATFMVGPFTGRRKLTALVFGSMLLMSTVSTGLSVWSEAHSATTADAALMEGKETRFGASDSALWSALTTQSSNGSVNAMHDSLAPLTGGMAMVNMLINAIWGGIGCGLQQFLVYLLLSVFLAGLMTGRTPELFGRKIEAPEVRLLALLILLQPLVVLGFSAITLALPSITGSSNPGFHGIGQVFYEYTSAFANNGSGFEGLGDATYWWNLSCAAVLALGRYPALIVPLAVAGLLARKRVAPESGGTLHAETPTFALTLIAVIAILTVLQFMPALVLGPIADHLTLATKAL</sequence>
<reference evidence="10 11" key="1">
    <citation type="submission" date="2015-11" db="EMBL/GenBank/DDBJ databases">
        <title>Genome sequences of Lysobacter enzymogenes strain C3 and Lysobacter antibioticus ATCC 29479.</title>
        <authorList>
            <person name="Kobayashi D.Y."/>
        </authorList>
    </citation>
    <scope>NUCLEOTIDE SEQUENCE [LARGE SCALE GENOMIC DNA]</scope>
    <source>
        <strain evidence="10 11">C3</strain>
    </source>
</reference>
<dbReference type="EMBL" id="CP013140">
    <property type="protein sequence ID" value="ALN58538.1"/>
    <property type="molecule type" value="Genomic_DNA"/>
</dbReference>
<dbReference type="GO" id="GO:0008556">
    <property type="term" value="F:P-type potassium transmembrane transporter activity"/>
    <property type="evidence" value="ECO:0007669"/>
    <property type="project" value="InterPro"/>
</dbReference>
<comment type="subunit">
    <text evidence="9">The system is composed of three essential subunits: KdpA, KdpB and KdpC.</text>
</comment>
<comment type="subcellular location">
    <subcellularLocation>
        <location evidence="9">Cell membrane</location>
        <topology evidence="9">Multi-pass membrane protein</topology>
    </subcellularLocation>
</comment>
<evidence type="ECO:0000256" key="4">
    <source>
        <dbReference type="ARBA" id="ARBA00022692"/>
    </source>
</evidence>
<dbReference type="HAMAP" id="MF_00275">
    <property type="entry name" value="KdpA"/>
    <property type="match status" value="1"/>
</dbReference>
<dbReference type="InterPro" id="IPR004623">
    <property type="entry name" value="KdpA"/>
</dbReference>
<dbReference type="NCBIfam" id="TIGR00680">
    <property type="entry name" value="kdpA"/>
    <property type="match status" value="1"/>
</dbReference>
<organism evidence="10 11">
    <name type="scientific">Lysobacter enzymogenes</name>
    <dbReference type="NCBI Taxonomy" id="69"/>
    <lineage>
        <taxon>Bacteria</taxon>
        <taxon>Pseudomonadati</taxon>
        <taxon>Pseudomonadota</taxon>
        <taxon>Gammaproteobacteria</taxon>
        <taxon>Lysobacterales</taxon>
        <taxon>Lysobacteraceae</taxon>
        <taxon>Lysobacter</taxon>
    </lineage>
</organism>
<dbReference type="PANTHER" id="PTHR30607">
    <property type="entry name" value="POTASSIUM-TRANSPORTING ATPASE A CHAIN"/>
    <property type="match status" value="1"/>
</dbReference>
<evidence type="ECO:0000256" key="8">
    <source>
        <dbReference type="ARBA" id="ARBA00023136"/>
    </source>
</evidence>
<dbReference type="GO" id="GO:0030955">
    <property type="term" value="F:potassium ion binding"/>
    <property type="evidence" value="ECO:0007669"/>
    <property type="project" value="UniProtKB-UniRule"/>
</dbReference>
<feature type="transmembrane region" description="Helical" evidence="9">
    <location>
        <begin position="71"/>
        <end position="96"/>
    </location>
</feature>